<dbReference type="AlphaFoldDB" id="A0A5B7HEL2"/>
<accession>A0A5B7HEL2</accession>
<evidence type="ECO:0000313" key="2">
    <source>
        <dbReference type="Proteomes" id="UP000324222"/>
    </source>
</evidence>
<keyword evidence="2" id="KW-1185">Reference proteome</keyword>
<organism evidence="1 2">
    <name type="scientific">Portunus trituberculatus</name>
    <name type="common">Swimming crab</name>
    <name type="synonym">Neptunus trituberculatus</name>
    <dbReference type="NCBI Taxonomy" id="210409"/>
    <lineage>
        <taxon>Eukaryota</taxon>
        <taxon>Metazoa</taxon>
        <taxon>Ecdysozoa</taxon>
        <taxon>Arthropoda</taxon>
        <taxon>Crustacea</taxon>
        <taxon>Multicrustacea</taxon>
        <taxon>Malacostraca</taxon>
        <taxon>Eumalacostraca</taxon>
        <taxon>Eucarida</taxon>
        <taxon>Decapoda</taxon>
        <taxon>Pleocyemata</taxon>
        <taxon>Brachyura</taxon>
        <taxon>Eubrachyura</taxon>
        <taxon>Portunoidea</taxon>
        <taxon>Portunidae</taxon>
        <taxon>Portuninae</taxon>
        <taxon>Portunus</taxon>
    </lineage>
</organism>
<gene>
    <name evidence="1" type="ORF">E2C01_061940</name>
</gene>
<protein>
    <submittedName>
        <fullName evidence="1">Uncharacterized protein</fullName>
    </submittedName>
</protein>
<sequence>MRKEEERTSQGKRPKVREVWCHQDVPEAMGTYRVSKGK</sequence>
<dbReference type="EMBL" id="VSRR010026714">
    <property type="protein sequence ID" value="MPC67757.1"/>
    <property type="molecule type" value="Genomic_DNA"/>
</dbReference>
<reference evidence="1 2" key="1">
    <citation type="submission" date="2019-05" db="EMBL/GenBank/DDBJ databases">
        <title>Another draft genome of Portunus trituberculatus and its Hox gene families provides insights of decapod evolution.</title>
        <authorList>
            <person name="Jeong J.-H."/>
            <person name="Song I."/>
            <person name="Kim S."/>
            <person name="Choi T."/>
            <person name="Kim D."/>
            <person name="Ryu S."/>
            <person name="Kim W."/>
        </authorList>
    </citation>
    <scope>NUCLEOTIDE SEQUENCE [LARGE SCALE GENOMIC DNA]</scope>
    <source>
        <tissue evidence="1">Muscle</tissue>
    </source>
</reference>
<dbReference type="Proteomes" id="UP000324222">
    <property type="component" value="Unassembled WGS sequence"/>
</dbReference>
<comment type="caution">
    <text evidence="1">The sequence shown here is derived from an EMBL/GenBank/DDBJ whole genome shotgun (WGS) entry which is preliminary data.</text>
</comment>
<proteinExistence type="predicted"/>
<name>A0A5B7HEL2_PORTR</name>
<evidence type="ECO:0000313" key="1">
    <source>
        <dbReference type="EMBL" id="MPC67757.1"/>
    </source>
</evidence>